<evidence type="ECO:0000256" key="3">
    <source>
        <dbReference type="PROSITE-ProRule" id="PRU00175"/>
    </source>
</evidence>
<dbReference type="AlphaFoldDB" id="A0A5S6QK52"/>
<proteinExistence type="predicted"/>
<evidence type="ECO:0000256" key="1">
    <source>
        <dbReference type="ARBA" id="ARBA00022771"/>
    </source>
</evidence>
<evidence type="ECO:0000256" key="4">
    <source>
        <dbReference type="SAM" id="MobiDB-lite"/>
    </source>
</evidence>
<dbReference type="PROSITE" id="PS50089">
    <property type="entry name" value="ZF_RING_2"/>
    <property type="match status" value="1"/>
</dbReference>
<dbReference type="InterPro" id="IPR013083">
    <property type="entry name" value="Znf_RING/FYVE/PHD"/>
</dbReference>
<dbReference type="InterPro" id="IPR001841">
    <property type="entry name" value="Znf_RING"/>
</dbReference>
<sequence length="497" mass="56306">MFSFRLVDHARSRPRRDALAKRQKSMPAGRIAVRWLVLACKKRPMANSREIDRSGGGPFPQVGWVPSLAERNSWTLRFYPRSAAVSPKRPVWEGAAVVKQLRDDGAPADGRVNDRDLSFGALRARRRTGGRRRSDRLIGRQRLDVDGAFRSRRAESSGPQANQSDGVDDHCRRRRRRRAVPPTRPRRRRQCNHKARADSSRRADSKRDGEGKAALQAQLAASAPPSVRRQRRGGRKKPAPLMVMLTDLLMPWRLCRRFRDRLLPWSLWSDVRCGTRGLFAQSSAGGSGGLSSTDQLTYDGRIVTTAAAEYDDDDDTAEDELNRMQSSVARMLNRISGSPDEVPNCPEEECVVCLTNRASLQTFPCGHMVLCRKCFVKTVQVALDERQLPLRCIICRSRIVRLKQQYPRCRIVVHTQIFPPQLYANNDFEASSAPSTLRYSGFQWYLTARFCPHSFPFTRLRVTLGFYKQTSVCSVRDLELSIANVSLPSNKELAIRS</sequence>
<dbReference type="WBParaSite" id="TMUE_2000007716.1">
    <property type="protein sequence ID" value="TMUE_2000007716.1"/>
    <property type="gene ID" value="WBGene00287489"/>
</dbReference>
<evidence type="ECO:0000313" key="7">
    <source>
        <dbReference type="WBParaSite" id="TMUE_2000007716.1"/>
    </source>
</evidence>
<feature type="compositionally biased region" description="Basic residues" evidence="4">
    <location>
        <begin position="228"/>
        <end position="238"/>
    </location>
</feature>
<feature type="domain" description="RING-type" evidence="5">
    <location>
        <begin position="350"/>
        <end position="396"/>
    </location>
</feature>
<dbReference type="GO" id="GO:0008270">
    <property type="term" value="F:zinc ion binding"/>
    <property type="evidence" value="ECO:0007669"/>
    <property type="project" value="UniProtKB-KW"/>
</dbReference>
<feature type="compositionally biased region" description="Low complexity" evidence="4">
    <location>
        <begin position="213"/>
        <end position="226"/>
    </location>
</feature>
<accession>A0A5S6QK52</accession>
<organism evidence="6 7">
    <name type="scientific">Trichuris muris</name>
    <name type="common">Mouse whipworm</name>
    <dbReference type="NCBI Taxonomy" id="70415"/>
    <lineage>
        <taxon>Eukaryota</taxon>
        <taxon>Metazoa</taxon>
        <taxon>Ecdysozoa</taxon>
        <taxon>Nematoda</taxon>
        <taxon>Enoplea</taxon>
        <taxon>Dorylaimia</taxon>
        <taxon>Trichinellida</taxon>
        <taxon>Trichuridae</taxon>
        <taxon>Trichuris</taxon>
    </lineage>
</organism>
<dbReference type="Gene3D" id="3.30.40.10">
    <property type="entry name" value="Zinc/RING finger domain, C3HC4 (zinc finger)"/>
    <property type="match status" value="1"/>
</dbReference>
<dbReference type="Proteomes" id="UP000046395">
    <property type="component" value="Unassembled WGS sequence"/>
</dbReference>
<keyword evidence="1 3" id="KW-0479">Metal-binding</keyword>
<evidence type="ECO:0000313" key="6">
    <source>
        <dbReference type="Proteomes" id="UP000046395"/>
    </source>
</evidence>
<keyword evidence="1 3" id="KW-0863">Zinc-finger</keyword>
<dbReference type="STRING" id="70415.A0A5S6QK52"/>
<keyword evidence="6" id="KW-1185">Reference proteome</keyword>
<evidence type="ECO:0000256" key="2">
    <source>
        <dbReference type="ARBA" id="ARBA00022833"/>
    </source>
</evidence>
<name>A0A5S6QK52_TRIMR</name>
<feature type="region of interest" description="Disordered" evidence="4">
    <location>
        <begin position="148"/>
        <end position="238"/>
    </location>
</feature>
<feature type="compositionally biased region" description="Basic and acidic residues" evidence="4">
    <location>
        <begin position="195"/>
        <end position="211"/>
    </location>
</feature>
<reference evidence="7" key="1">
    <citation type="submission" date="2019-12" db="UniProtKB">
        <authorList>
            <consortium name="WormBaseParasite"/>
        </authorList>
    </citation>
    <scope>IDENTIFICATION</scope>
</reference>
<feature type="compositionally biased region" description="Basic residues" evidence="4">
    <location>
        <begin position="172"/>
        <end position="194"/>
    </location>
</feature>
<dbReference type="Pfam" id="PF13920">
    <property type="entry name" value="zf-C3HC4_3"/>
    <property type="match status" value="1"/>
</dbReference>
<protein>
    <submittedName>
        <fullName evidence="7">RING-type domain-containing protein</fullName>
    </submittedName>
</protein>
<dbReference type="SUPFAM" id="SSF57850">
    <property type="entry name" value="RING/U-box"/>
    <property type="match status" value="1"/>
</dbReference>
<keyword evidence="2" id="KW-0862">Zinc</keyword>
<evidence type="ECO:0000259" key="5">
    <source>
        <dbReference type="PROSITE" id="PS50089"/>
    </source>
</evidence>